<name>A0AAN8W4B3_9MAGN</name>
<dbReference type="GO" id="GO:0005634">
    <property type="term" value="C:nucleus"/>
    <property type="evidence" value="ECO:0007669"/>
    <property type="project" value="UniProtKB-SubCell"/>
</dbReference>
<keyword evidence="6" id="KW-0175">Coiled coil</keyword>
<proteinExistence type="predicted"/>
<dbReference type="GO" id="GO:0000978">
    <property type="term" value="F:RNA polymerase II cis-regulatory region sequence-specific DNA binding"/>
    <property type="evidence" value="ECO:0007669"/>
    <property type="project" value="TreeGrafter"/>
</dbReference>
<comment type="subcellular location">
    <subcellularLocation>
        <location evidence="1">Nucleus</location>
    </subcellularLocation>
</comment>
<feature type="domain" description="MADS-box" evidence="7">
    <location>
        <begin position="5"/>
        <end position="65"/>
    </location>
</feature>
<evidence type="ECO:0000256" key="4">
    <source>
        <dbReference type="ARBA" id="ARBA00023163"/>
    </source>
</evidence>
<dbReference type="PANTHER" id="PTHR11945">
    <property type="entry name" value="MADS BOX PROTEIN"/>
    <property type="match status" value="1"/>
</dbReference>
<feature type="coiled-coil region" evidence="6">
    <location>
        <begin position="97"/>
        <end position="166"/>
    </location>
</feature>
<evidence type="ECO:0000259" key="7">
    <source>
        <dbReference type="PROSITE" id="PS50066"/>
    </source>
</evidence>
<keyword evidence="5" id="KW-0539">Nucleus</keyword>
<evidence type="ECO:0000313" key="9">
    <source>
        <dbReference type="Proteomes" id="UP001370490"/>
    </source>
</evidence>
<dbReference type="Pfam" id="PF00319">
    <property type="entry name" value="SRF-TF"/>
    <property type="match status" value="1"/>
</dbReference>
<keyword evidence="2" id="KW-0805">Transcription regulation</keyword>
<evidence type="ECO:0000256" key="3">
    <source>
        <dbReference type="ARBA" id="ARBA00023125"/>
    </source>
</evidence>
<keyword evidence="4" id="KW-0804">Transcription</keyword>
<dbReference type="InterPro" id="IPR036879">
    <property type="entry name" value="TF_MADSbox_sf"/>
</dbReference>
<comment type="caution">
    <text evidence="8">The sequence shown here is derived from an EMBL/GenBank/DDBJ whole genome shotgun (WGS) entry which is preliminary data.</text>
</comment>
<evidence type="ECO:0000256" key="6">
    <source>
        <dbReference type="SAM" id="Coils"/>
    </source>
</evidence>
<keyword evidence="9" id="KW-1185">Reference proteome</keyword>
<dbReference type="SMART" id="SM00432">
    <property type="entry name" value="MADS"/>
    <property type="match status" value="1"/>
</dbReference>
<gene>
    <name evidence="8" type="ORF">RJ641_013468</name>
</gene>
<accession>A0AAN8W4B3</accession>
<dbReference type="Gene3D" id="6.10.140.920">
    <property type="match status" value="1"/>
</dbReference>
<sequence>MKKTRGRQRIPMEKMTKQSNLQVTFSKRRSGLFKKASELCVLTGAEVAVVVFSPGNKVYSFGHPFVDNVINRFLGQNPPRVDPDSNHLIEFQRDANLRELNTQLEHVHNQLEMERKRGEELEKAMKASQMQNWWEAPVEELSMEQLQILKTAMDSLKQDVEKETQVQMAKAMNPLPYFAGMGAPVGIHSVDAGEGNSSNYYAGMGAPRGTRSVNAGEGSKSGMSTKAIKFHY</sequence>
<dbReference type="AlphaFoldDB" id="A0AAN8W4B3"/>
<dbReference type="PANTHER" id="PTHR11945:SF769">
    <property type="entry name" value="AGAMOUS-LIKE MADS-BOX PROTEIN AGL62"/>
    <property type="match status" value="1"/>
</dbReference>
<evidence type="ECO:0000256" key="1">
    <source>
        <dbReference type="ARBA" id="ARBA00004123"/>
    </source>
</evidence>
<dbReference type="InterPro" id="IPR002100">
    <property type="entry name" value="TF_MADSbox"/>
</dbReference>
<dbReference type="Proteomes" id="UP001370490">
    <property type="component" value="Unassembled WGS sequence"/>
</dbReference>
<dbReference type="GO" id="GO:0000981">
    <property type="term" value="F:DNA-binding transcription factor activity, RNA polymerase II-specific"/>
    <property type="evidence" value="ECO:0007669"/>
    <property type="project" value="TreeGrafter"/>
</dbReference>
<evidence type="ECO:0000256" key="5">
    <source>
        <dbReference type="ARBA" id="ARBA00023242"/>
    </source>
</evidence>
<reference evidence="8 9" key="1">
    <citation type="submission" date="2023-12" db="EMBL/GenBank/DDBJ databases">
        <title>A high-quality genome assembly for Dillenia turbinata (Dilleniales).</title>
        <authorList>
            <person name="Chanderbali A."/>
        </authorList>
    </citation>
    <scope>NUCLEOTIDE SEQUENCE [LARGE SCALE GENOMIC DNA]</scope>
    <source>
        <strain evidence="8">LSX21</strain>
        <tissue evidence="8">Leaf</tissue>
    </source>
</reference>
<dbReference type="Gene3D" id="3.40.1810.10">
    <property type="entry name" value="Transcription factor, MADS-box"/>
    <property type="match status" value="1"/>
</dbReference>
<keyword evidence="3" id="KW-0238">DNA-binding</keyword>
<dbReference type="EMBL" id="JBAMMX010000002">
    <property type="protein sequence ID" value="KAK6945924.1"/>
    <property type="molecule type" value="Genomic_DNA"/>
</dbReference>
<evidence type="ECO:0000256" key="2">
    <source>
        <dbReference type="ARBA" id="ARBA00023015"/>
    </source>
</evidence>
<dbReference type="SUPFAM" id="SSF55455">
    <property type="entry name" value="SRF-like"/>
    <property type="match status" value="1"/>
</dbReference>
<protein>
    <submittedName>
        <fullName evidence="8">Transcription factor, MADS-box</fullName>
    </submittedName>
</protein>
<dbReference type="PROSITE" id="PS50066">
    <property type="entry name" value="MADS_BOX_2"/>
    <property type="match status" value="1"/>
</dbReference>
<organism evidence="8 9">
    <name type="scientific">Dillenia turbinata</name>
    <dbReference type="NCBI Taxonomy" id="194707"/>
    <lineage>
        <taxon>Eukaryota</taxon>
        <taxon>Viridiplantae</taxon>
        <taxon>Streptophyta</taxon>
        <taxon>Embryophyta</taxon>
        <taxon>Tracheophyta</taxon>
        <taxon>Spermatophyta</taxon>
        <taxon>Magnoliopsida</taxon>
        <taxon>eudicotyledons</taxon>
        <taxon>Gunneridae</taxon>
        <taxon>Pentapetalae</taxon>
        <taxon>Dilleniales</taxon>
        <taxon>Dilleniaceae</taxon>
        <taxon>Dillenia</taxon>
    </lineage>
</organism>
<dbReference type="GO" id="GO:0046983">
    <property type="term" value="F:protein dimerization activity"/>
    <property type="evidence" value="ECO:0007669"/>
    <property type="project" value="InterPro"/>
</dbReference>
<evidence type="ECO:0000313" key="8">
    <source>
        <dbReference type="EMBL" id="KAK6945924.1"/>
    </source>
</evidence>
<dbReference type="PRINTS" id="PR00404">
    <property type="entry name" value="MADSDOMAIN"/>
</dbReference>
<dbReference type="FunFam" id="3.40.1810.10:FF:000006">
    <property type="entry name" value="Agamous-like MADS-box protein AGL62"/>
    <property type="match status" value="1"/>
</dbReference>